<comment type="similarity">
    <text evidence="1 6">Belongs to the glycosyl hydrolase 43 family.</text>
</comment>
<keyword evidence="2 6" id="KW-0378">Hydrolase</keyword>
<dbReference type="Gene3D" id="2.115.10.20">
    <property type="entry name" value="Glycosyl hydrolase domain, family 43"/>
    <property type="match status" value="1"/>
</dbReference>
<name>A0A428PTB0_9HYPO</name>
<dbReference type="SUPFAM" id="SSF75005">
    <property type="entry name" value="Arabinanase/levansucrase/invertase"/>
    <property type="match status" value="1"/>
</dbReference>
<evidence type="ECO:0008006" key="9">
    <source>
        <dbReference type="Google" id="ProtNLM"/>
    </source>
</evidence>
<comment type="caution">
    <text evidence="7">The sequence shown here is derived from an EMBL/GenBank/DDBJ whole genome shotgun (WGS) entry which is preliminary data.</text>
</comment>
<evidence type="ECO:0000313" key="8">
    <source>
        <dbReference type="Proteomes" id="UP000287972"/>
    </source>
</evidence>
<evidence type="ECO:0000256" key="6">
    <source>
        <dbReference type="RuleBase" id="RU361187"/>
    </source>
</evidence>
<keyword evidence="8" id="KW-1185">Reference proteome</keyword>
<reference evidence="7 8" key="1">
    <citation type="submission" date="2017-06" db="EMBL/GenBank/DDBJ databases">
        <title>Comparative genomic analysis of Ambrosia Fusariam Clade fungi.</title>
        <authorList>
            <person name="Stajich J.E."/>
            <person name="Carrillo J."/>
            <person name="Kijimoto T."/>
            <person name="Eskalen A."/>
            <person name="O'Donnell K."/>
            <person name="Kasson M."/>
        </authorList>
    </citation>
    <scope>NUCLEOTIDE SEQUENCE [LARGE SCALE GENOMIC DNA]</scope>
    <source>
        <strain evidence="7 8">NRRL62606</strain>
    </source>
</reference>
<evidence type="ECO:0000256" key="5">
    <source>
        <dbReference type="PIRSR" id="PIRSR606710-2"/>
    </source>
</evidence>
<dbReference type="GO" id="GO:0005975">
    <property type="term" value="P:carbohydrate metabolic process"/>
    <property type="evidence" value="ECO:0007669"/>
    <property type="project" value="InterPro"/>
</dbReference>
<dbReference type="InterPro" id="IPR023296">
    <property type="entry name" value="Glyco_hydro_beta-prop_sf"/>
</dbReference>
<dbReference type="InterPro" id="IPR006710">
    <property type="entry name" value="Glyco_hydro_43"/>
</dbReference>
<evidence type="ECO:0000256" key="4">
    <source>
        <dbReference type="PIRSR" id="PIRSR606710-1"/>
    </source>
</evidence>
<feature type="site" description="Important for catalytic activity, responsible for pKa modulation of the active site Glu and correct orientation of both the proton donor and substrate" evidence="5">
    <location>
        <position position="148"/>
    </location>
</feature>
<dbReference type="PANTHER" id="PTHR42812">
    <property type="entry name" value="BETA-XYLOSIDASE"/>
    <property type="match status" value="1"/>
</dbReference>
<dbReference type="Gene3D" id="2.60.120.200">
    <property type="match status" value="1"/>
</dbReference>
<protein>
    <recommendedName>
        <fullName evidence="9">Beta-xylosidase C-terminal Concanavalin A-like domain-containing protein</fullName>
    </recommendedName>
</protein>
<dbReference type="PANTHER" id="PTHR42812:SF12">
    <property type="entry name" value="BETA-XYLOSIDASE-RELATED"/>
    <property type="match status" value="1"/>
</dbReference>
<accession>A0A428PTB0</accession>
<dbReference type="SUPFAM" id="SSF49899">
    <property type="entry name" value="Concanavalin A-like lectins/glucanases"/>
    <property type="match status" value="1"/>
</dbReference>
<evidence type="ECO:0000256" key="2">
    <source>
        <dbReference type="ARBA" id="ARBA00022801"/>
    </source>
</evidence>
<keyword evidence="3 6" id="KW-0326">Glycosidase</keyword>
<proteinExistence type="inferred from homology"/>
<feature type="active site" description="Proton donor" evidence="4">
    <location>
        <position position="201"/>
    </location>
</feature>
<evidence type="ECO:0000256" key="3">
    <source>
        <dbReference type="ARBA" id="ARBA00023295"/>
    </source>
</evidence>
<gene>
    <name evidence="7" type="ORF">CEP51_014414</name>
</gene>
<evidence type="ECO:0000256" key="1">
    <source>
        <dbReference type="ARBA" id="ARBA00009865"/>
    </source>
</evidence>
<sequence length="521" mass="58515">MPTPRAINPIIPGFAPDPSIVRVSGWYFLVTSSFHLFPGLPIYASEDLLSWNHIGNAINGQAQLSLAKSSTRLSAPSPSTGGRILPATAGLYAPTIRHHDGTFYIVCTNAVFFMETGVIDKQNFVISTTDIWRSTWSDPVHFDFVGIDPDLFFEDGRTYITGSATPGPWTRINCFEVDIKTGKVLSEERTIWRGTGGVYPEGPHIYKHNGWYYLLIAEDGTHVTHTITMARSRSIWGPYEPCPHNPVLTARDTNEYIQHTGHGDLFQDHDGQWWVVCLGVRKDMQGRYALSRETFLTPAEWEGEWPTLATVKLSPDVMTCKHEGSSLSVEPGVDYVYIRDAYLDHYRLNEPTSSITLTPTSVDLSDPESSPSFFGKRQRLLQGTSGVVVANISDTWASAKVKGGLAYYKDEHRHFRIFFDASNSSVVFEERNKAQGIARTTRHILENIPNKLSLLMKYTEQEFHLLYALESESEKTWIRLAVVDTLDMTDPDFVGPVIGVFAVADTYGLKVEFQDFHCDRS</sequence>
<dbReference type="AlphaFoldDB" id="A0A428PTB0"/>
<dbReference type="CDD" id="cd18617">
    <property type="entry name" value="GH43_XynB-like"/>
    <property type="match status" value="1"/>
</dbReference>
<evidence type="ECO:0000313" key="7">
    <source>
        <dbReference type="EMBL" id="RSL56332.1"/>
    </source>
</evidence>
<dbReference type="Pfam" id="PF04616">
    <property type="entry name" value="Glyco_hydro_43"/>
    <property type="match status" value="1"/>
</dbReference>
<dbReference type="GO" id="GO:0004553">
    <property type="term" value="F:hydrolase activity, hydrolyzing O-glycosyl compounds"/>
    <property type="evidence" value="ECO:0007669"/>
    <property type="project" value="InterPro"/>
</dbReference>
<dbReference type="Proteomes" id="UP000287972">
    <property type="component" value="Unassembled WGS sequence"/>
</dbReference>
<dbReference type="EMBL" id="NKCL01000670">
    <property type="protein sequence ID" value="RSL56332.1"/>
    <property type="molecule type" value="Genomic_DNA"/>
</dbReference>
<feature type="active site" description="Proton acceptor" evidence="4">
    <location>
        <position position="17"/>
    </location>
</feature>
<organism evidence="7 8">
    <name type="scientific">Fusarium floridanum</name>
    <dbReference type="NCBI Taxonomy" id="1325733"/>
    <lineage>
        <taxon>Eukaryota</taxon>
        <taxon>Fungi</taxon>
        <taxon>Dikarya</taxon>
        <taxon>Ascomycota</taxon>
        <taxon>Pezizomycotina</taxon>
        <taxon>Sordariomycetes</taxon>
        <taxon>Hypocreomycetidae</taxon>
        <taxon>Hypocreales</taxon>
        <taxon>Nectriaceae</taxon>
        <taxon>Fusarium</taxon>
        <taxon>Fusarium solani species complex</taxon>
    </lineage>
</organism>
<dbReference type="InterPro" id="IPR051795">
    <property type="entry name" value="Glycosyl_Hydrlase_43"/>
</dbReference>
<dbReference type="InterPro" id="IPR013320">
    <property type="entry name" value="ConA-like_dom_sf"/>
</dbReference>